<name>A0ABW0AAW8_9ACTN</name>
<protein>
    <submittedName>
        <fullName evidence="1">Uncharacterized protein</fullName>
    </submittedName>
</protein>
<sequence>MPNTRCPRCGGPLGDRPARSRLTIGRDVAICTTCGTDEAVREAAGLSPVPFGEWPLTA</sequence>
<accession>A0ABW0AAW8</accession>
<gene>
    <name evidence="1" type="ORF">ACFPRH_03420</name>
</gene>
<dbReference type="RefSeq" id="WP_344477182.1">
    <property type="nucleotide sequence ID" value="NZ_BAAASB010000007.1"/>
</dbReference>
<dbReference type="Proteomes" id="UP001596160">
    <property type="component" value="Unassembled WGS sequence"/>
</dbReference>
<evidence type="ECO:0000313" key="2">
    <source>
        <dbReference type="Proteomes" id="UP001596160"/>
    </source>
</evidence>
<organism evidence="1 2">
    <name type="scientific">Streptomyces amakusaensis</name>
    <dbReference type="NCBI Taxonomy" id="67271"/>
    <lineage>
        <taxon>Bacteria</taxon>
        <taxon>Bacillati</taxon>
        <taxon>Actinomycetota</taxon>
        <taxon>Actinomycetes</taxon>
        <taxon>Kitasatosporales</taxon>
        <taxon>Streptomycetaceae</taxon>
        <taxon>Streptomyces</taxon>
    </lineage>
</organism>
<keyword evidence="2" id="KW-1185">Reference proteome</keyword>
<evidence type="ECO:0000313" key="1">
    <source>
        <dbReference type="EMBL" id="MFC5150783.1"/>
    </source>
</evidence>
<reference evidence="2" key="1">
    <citation type="journal article" date="2019" name="Int. J. Syst. Evol. Microbiol.">
        <title>The Global Catalogue of Microorganisms (GCM) 10K type strain sequencing project: providing services to taxonomists for standard genome sequencing and annotation.</title>
        <authorList>
            <consortium name="The Broad Institute Genomics Platform"/>
            <consortium name="The Broad Institute Genome Sequencing Center for Infectious Disease"/>
            <person name="Wu L."/>
            <person name="Ma J."/>
        </authorList>
    </citation>
    <scope>NUCLEOTIDE SEQUENCE [LARGE SCALE GENOMIC DNA]</scope>
    <source>
        <strain evidence="2">PCU 266</strain>
    </source>
</reference>
<comment type="caution">
    <text evidence="1">The sequence shown here is derived from an EMBL/GenBank/DDBJ whole genome shotgun (WGS) entry which is preliminary data.</text>
</comment>
<proteinExistence type="predicted"/>
<dbReference type="EMBL" id="JBHSKP010000001">
    <property type="protein sequence ID" value="MFC5150783.1"/>
    <property type="molecule type" value="Genomic_DNA"/>
</dbReference>